<protein>
    <submittedName>
        <fullName evidence="2">Uncharacterized protein</fullName>
    </submittedName>
</protein>
<feature type="transmembrane region" description="Helical" evidence="1">
    <location>
        <begin position="6"/>
        <end position="25"/>
    </location>
</feature>
<sequence>MNFSKTFSFFSSLFISIIIAFIYNVNLLKNLFKDMLLLRSYELESMIKRNLAEMIPDTLEDDNKVVKTKLLNKDELIDKYIFAEHSASLEILKELVKNKNSTDETYDCMERDLSIINGIFSKNGIILSANGIMNVYSRIGKRYILFEKNSTEDNDDDFFRSILSIEKSITGELLKKIIFLEDRMIDKSNYIPILLDTLHLIDANEDSIIIRKYIFKLTFSSVINEIIYDIISFYNVRFREDERIDLPYVTKLLNLEGCVLHKLVSIVVRSDDDAVPIYYNSKLVLREIFEMFSKNNIDLSFLQFKNIYLRLLENFYGINSGNLTREIIDEITNSHRIERSVITQIVSEELENFNNGEEQEGPTDINSVKDKVAQQLQSRNITLEQHKVDKIVHRIHRYVTDDS</sequence>
<evidence type="ECO:0000313" key="2">
    <source>
        <dbReference type="EMBL" id="CRG96908.1"/>
    </source>
</evidence>
<dbReference type="Proteomes" id="UP000220797">
    <property type="component" value="Unassembled WGS sequence"/>
</dbReference>
<keyword evidence="1" id="KW-1133">Transmembrane helix</keyword>
<gene>
    <name evidence="2" type="ORF">PGAL8A_00448900</name>
</gene>
<comment type="caution">
    <text evidence="2">The sequence shown here is derived from an EMBL/GenBank/DDBJ whole genome shotgun (WGS) entry which is preliminary data.</text>
</comment>
<keyword evidence="1" id="KW-0472">Membrane</keyword>
<keyword evidence="3" id="KW-1185">Reference proteome</keyword>
<evidence type="ECO:0000256" key="1">
    <source>
        <dbReference type="SAM" id="Phobius"/>
    </source>
</evidence>
<dbReference type="OMA" id="DSNCMER"/>
<dbReference type="VEuPathDB" id="PlasmoDB:PGAL8A_00448900"/>
<reference evidence="2" key="1">
    <citation type="submission" date="2015-04" db="EMBL/GenBank/DDBJ databases">
        <authorList>
            <consortium name="Pathogen Informatics"/>
        </authorList>
    </citation>
    <scope>NUCLEOTIDE SEQUENCE [LARGE SCALE GENOMIC DNA]</scope>
    <source>
        <strain evidence="2">8A</strain>
    </source>
</reference>
<keyword evidence="1" id="KW-0812">Transmembrane</keyword>
<dbReference type="RefSeq" id="XP_028529711.1">
    <property type="nucleotide sequence ID" value="XM_028673238.1"/>
</dbReference>
<proteinExistence type="predicted"/>
<accession>A0A1J1GWU1</accession>
<dbReference type="EMBL" id="CVMV01000070">
    <property type="protein sequence ID" value="CRG96908.1"/>
    <property type="molecule type" value="Genomic_DNA"/>
</dbReference>
<name>A0A1J1GWU1_PLAGA</name>
<evidence type="ECO:0000313" key="3">
    <source>
        <dbReference type="Proteomes" id="UP000220797"/>
    </source>
</evidence>
<dbReference type="OrthoDB" id="10582022at2759"/>
<organism evidence="2 3">
    <name type="scientific">Plasmodium gallinaceum</name>
    <dbReference type="NCBI Taxonomy" id="5849"/>
    <lineage>
        <taxon>Eukaryota</taxon>
        <taxon>Sar</taxon>
        <taxon>Alveolata</taxon>
        <taxon>Apicomplexa</taxon>
        <taxon>Aconoidasida</taxon>
        <taxon>Haemosporida</taxon>
        <taxon>Plasmodiidae</taxon>
        <taxon>Plasmodium</taxon>
        <taxon>Plasmodium (Haemamoeba)</taxon>
    </lineage>
</organism>
<dbReference type="AlphaFoldDB" id="A0A1J1GWU1"/>
<dbReference type="GeneID" id="39733022"/>